<dbReference type="OrthoDB" id="10252009at2759"/>
<dbReference type="EC" id="3.1.3.48" evidence="2"/>
<accession>A0A9K3LYG9</accession>
<dbReference type="CDD" id="cd14498">
    <property type="entry name" value="DSP"/>
    <property type="match status" value="1"/>
</dbReference>
<dbReference type="PROSITE" id="PS50056">
    <property type="entry name" value="TYR_PHOSPHATASE_2"/>
    <property type="match status" value="1"/>
</dbReference>
<dbReference type="SMART" id="SM00195">
    <property type="entry name" value="DSPc"/>
    <property type="match status" value="1"/>
</dbReference>
<dbReference type="InterPro" id="IPR020422">
    <property type="entry name" value="TYR_PHOSPHATASE_DUAL_dom"/>
</dbReference>
<evidence type="ECO:0000256" key="4">
    <source>
        <dbReference type="ARBA" id="ARBA00022912"/>
    </source>
</evidence>
<keyword evidence="4" id="KW-0904">Protein phosphatase</keyword>
<reference evidence="7" key="2">
    <citation type="submission" date="2021-04" db="EMBL/GenBank/DDBJ databases">
        <authorList>
            <person name="Podell S."/>
        </authorList>
    </citation>
    <scope>NUCLEOTIDE SEQUENCE</scope>
    <source>
        <strain evidence="7">Hildebrandi</strain>
    </source>
</reference>
<gene>
    <name evidence="7" type="ORF">IV203_019064</name>
</gene>
<dbReference type="InterPro" id="IPR000387">
    <property type="entry name" value="Tyr_Pase_dom"/>
</dbReference>
<feature type="domain" description="Tyrosine specific protein phosphatases" evidence="6">
    <location>
        <begin position="177"/>
        <end position="235"/>
    </location>
</feature>
<feature type="domain" description="Tyrosine-protein phosphatase" evidence="5">
    <location>
        <begin position="110"/>
        <end position="256"/>
    </location>
</feature>
<comment type="similarity">
    <text evidence="1">Belongs to the protein-tyrosine phosphatase family. Non-receptor class dual specificity subfamily.</text>
</comment>
<evidence type="ECO:0000313" key="8">
    <source>
        <dbReference type="Proteomes" id="UP000693970"/>
    </source>
</evidence>
<dbReference type="GO" id="GO:0033550">
    <property type="term" value="F:MAP kinase tyrosine phosphatase activity"/>
    <property type="evidence" value="ECO:0007669"/>
    <property type="project" value="TreeGrafter"/>
</dbReference>
<dbReference type="GO" id="GO:0017017">
    <property type="term" value="F:MAP kinase tyrosine/serine/threonine phosphatase activity"/>
    <property type="evidence" value="ECO:0007669"/>
    <property type="project" value="TreeGrafter"/>
</dbReference>
<dbReference type="AlphaFoldDB" id="A0A9K3LYG9"/>
<dbReference type="GO" id="GO:0005737">
    <property type="term" value="C:cytoplasm"/>
    <property type="evidence" value="ECO:0007669"/>
    <property type="project" value="TreeGrafter"/>
</dbReference>
<keyword evidence="8" id="KW-1185">Reference proteome</keyword>
<evidence type="ECO:0000256" key="1">
    <source>
        <dbReference type="ARBA" id="ARBA00008601"/>
    </source>
</evidence>
<name>A0A9K3LYG9_9STRA</name>
<keyword evidence="3" id="KW-0378">Hydrolase</keyword>
<dbReference type="Proteomes" id="UP000693970">
    <property type="component" value="Unassembled WGS sequence"/>
</dbReference>
<dbReference type="Pfam" id="PF00782">
    <property type="entry name" value="DSPc"/>
    <property type="match status" value="1"/>
</dbReference>
<evidence type="ECO:0000256" key="3">
    <source>
        <dbReference type="ARBA" id="ARBA00022801"/>
    </source>
</evidence>
<evidence type="ECO:0000259" key="5">
    <source>
        <dbReference type="PROSITE" id="PS50054"/>
    </source>
</evidence>
<dbReference type="GO" id="GO:0043409">
    <property type="term" value="P:negative regulation of MAPK cascade"/>
    <property type="evidence" value="ECO:0007669"/>
    <property type="project" value="TreeGrafter"/>
</dbReference>
<dbReference type="PANTHER" id="PTHR10159">
    <property type="entry name" value="DUAL SPECIFICITY PROTEIN PHOSPHATASE"/>
    <property type="match status" value="1"/>
</dbReference>
<dbReference type="InterPro" id="IPR000340">
    <property type="entry name" value="Dual-sp_phosphatase_cat-dom"/>
</dbReference>
<evidence type="ECO:0000313" key="7">
    <source>
        <dbReference type="EMBL" id="KAG7370494.1"/>
    </source>
</evidence>
<dbReference type="EMBL" id="JAGRRH010000004">
    <property type="protein sequence ID" value="KAG7370494.1"/>
    <property type="molecule type" value="Genomic_DNA"/>
</dbReference>
<proteinExistence type="inferred from homology"/>
<organism evidence="7 8">
    <name type="scientific">Nitzschia inconspicua</name>
    <dbReference type="NCBI Taxonomy" id="303405"/>
    <lineage>
        <taxon>Eukaryota</taxon>
        <taxon>Sar</taxon>
        <taxon>Stramenopiles</taxon>
        <taxon>Ochrophyta</taxon>
        <taxon>Bacillariophyta</taxon>
        <taxon>Bacillariophyceae</taxon>
        <taxon>Bacillariophycidae</taxon>
        <taxon>Bacillariales</taxon>
        <taxon>Bacillariaceae</taxon>
        <taxon>Nitzschia</taxon>
    </lineage>
</organism>
<sequence>MRVTISSERLATMAAVSLAVLLLGLFGYLASTASGSHGSGSNTLLTATTTGNCVTARGESPRSFLEGVGYSKLRATVIEMYYASYPGTTDLEEQFDDALMAMQLVERDGHPVPIDGVDGLYVGSIGAAYNLPALQQAGITHILSLEPAGACKWPDLFTCLHIDTLYDNSKPENNISQYFDRTLPFIDQALKKGGRVLVHCWRGKSRSVSTIIAYLIQEYNWTPDYALDLIHETRPIAEPNEGYWQELEDFYDVTVGKGAHHVEDDDEVY</sequence>
<dbReference type="PANTHER" id="PTHR10159:SF519">
    <property type="entry name" value="DUAL SPECIFICITY PROTEIN PHOSPHATASE MPK3"/>
    <property type="match status" value="1"/>
</dbReference>
<protein>
    <recommendedName>
        <fullName evidence="2">protein-tyrosine-phosphatase</fullName>
        <ecNumber evidence="2">3.1.3.48</ecNumber>
    </recommendedName>
</protein>
<comment type="caution">
    <text evidence="7">The sequence shown here is derived from an EMBL/GenBank/DDBJ whole genome shotgun (WGS) entry which is preliminary data.</text>
</comment>
<dbReference type="GO" id="GO:0008330">
    <property type="term" value="F:protein tyrosine/threonine phosphatase activity"/>
    <property type="evidence" value="ECO:0007669"/>
    <property type="project" value="TreeGrafter"/>
</dbReference>
<dbReference type="PROSITE" id="PS50054">
    <property type="entry name" value="TYR_PHOSPHATASE_DUAL"/>
    <property type="match status" value="1"/>
</dbReference>
<evidence type="ECO:0000259" key="6">
    <source>
        <dbReference type="PROSITE" id="PS50056"/>
    </source>
</evidence>
<reference evidence="7" key="1">
    <citation type="journal article" date="2021" name="Sci. Rep.">
        <title>Diploid genomic architecture of Nitzschia inconspicua, an elite biomass production diatom.</title>
        <authorList>
            <person name="Oliver A."/>
            <person name="Podell S."/>
            <person name="Pinowska A."/>
            <person name="Traller J.C."/>
            <person name="Smith S.R."/>
            <person name="McClure R."/>
            <person name="Beliaev A."/>
            <person name="Bohutskyi P."/>
            <person name="Hill E.A."/>
            <person name="Rabines A."/>
            <person name="Zheng H."/>
            <person name="Allen L.Z."/>
            <person name="Kuo A."/>
            <person name="Grigoriev I.V."/>
            <person name="Allen A.E."/>
            <person name="Hazlebeck D."/>
            <person name="Allen E.E."/>
        </authorList>
    </citation>
    <scope>NUCLEOTIDE SEQUENCE</scope>
    <source>
        <strain evidence="7">Hildebrandi</strain>
    </source>
</reference>
<evidence type="ECO:0000256" key="2">
    <source>
        <dbReference type="ARBA" id="ARBA00013064"/>
    </source>
</evidence>